<organism evidence="1 2">
    <name type="scientific">Elysia marginata</name>
    <dbReference type="NCBI Taxonomy" id="1093978"/>
    <lineage>
        <taxon>Eukaryota</taxon>
        <taxon>Metazoa</taxon>
        <taxon>Spiralia</taxon>
        <taxon>Lophotrochozoa</taxon>
        <taxon>Mollusca</taxon>
        <taxon>Gastropoda</taxon>
        <taxon>Heterobranchia</taxon>
        <taxon>Euthyneura</taxon>
        <taxon>Panpulmonata</taxon>
        <taxon>Sacoglossa</taxon>
        <taxon>Placobranchoidea</taxon>
        <taxon>Plakobranchidae</taxon>
        <taxon>Elysia</taxon>
    </lineage>
</organism>
<comment type="caution">
    <text evidence="1">The sequence shown here is derived from an EMBL/GenBank/DDBJ whole genome shotgun (WGS) entry which is preliminary data.</text>
</comment>
<evidence type="ECO:0000313" key="1">
    <source>
        <dbReference type="EMBL" id="GFS22130.1"/>
    </source>
</evidence>
<proteinExistence type="predicted"/>
<keyword evidence="2" id="KW-1185">Reference proteome</keyword>
<evidence type="ECO:0000313" key="2">
    <source>
        <dbReference type="Proteomes" id="UP000762676"/>
    </source>
</evidence>
<reference evidence="1 2" key="1">
    <citation type="journal article" date="2021" name="Elife">
        <title>Chloroplast acquisition without the gene transfer in kleptoplastic sea slugs, Plakobranchus ocellatus.</title>
        <authorList>
            <person name="Maeda T."/>
            <person name="Takahashi S."/>
            <person name="Yoshida T."/>
            <person name="Shimamura S."/>
            <person name="Takaki Y."/>
            <person name="Nagai Y."/>
            <person name="Toyoda A."/>
            <person name="Suzuki Y."/>
            <person name="Arimoto A."/>
            <person name="Ishii H."/>
            <person name="Satoh N."/>
            <person name="Nishiyama T."/>
            <person name="Hasebe M."/>
            <person name="Maruyama T."/>
            <person name="Minagawa J."/>
            <person name="Obokata J."/>
            <person name="Shigenobu S."/>
        </authorList>
    </citation>
    <scope>NUCLEOTIDE SEQUENCE [LARGE SCALE GENOMIC DNA]</scope>
</reference>
<accession>A0AAV4JK69</accession>
<name>A0AAV4JK69_9GAST</name>
<dbReference type="EMBL" id="BMAT01006917">
    <property type="protein sequence ID" value="GFS22130.1"/>
    <property type="molecule type" value="Genomic_DNA"/>
</dbReference>
<gene>
    <name evidence="1" type="ORF">ElyMa_003355700</name>
</gene>
<sequence>MRQQSESTPRAKNPALLAARVSRSDVRHQIFIDRDVCPLKGETPRELAGNTAHNPRSSLPAPLATAVNCAMAESTGTDASSLCWNLMRYLVLF</sequence>
<protein>
    <submittedName>
        <fullName evidence="1">Uncharacterized protein</fullName>
    </submittedName>
</protein>
<dbReference type="AlphaFoldDB" id="A0AAV4JK69"/>
<dbReference type="Proteomes" id="UP000762676">
    <property type="component" value="Unassembled WGS sequence"/>
</dbReference>